<evidence type="ECO:0000313" key="7">
    <source>
        <dbReference type="EMBL" id="MFD1485062.1"/>
    </source>
</evidence>
<dbReference type="RefSeq" id="WP_379896388.1">
    <property type="nucleotide sequence ID" value="NZ_JBHTON010000019.1"/>
</dbReference>
<protein>
    <submittedName>
        <fullName evidence="7">Nramp family divalent metal transporter</fullName>
    </submittedName>
</protein>
<feature type="transmembrane region" description="Helical" evidence="6">
    <location>
        <begin position="205"/>
        <end position="226"/>
    </location>
</feature>
<evidence type="ECO:0000313" key="8">
    <source>
        <dbReference type="Proteomes" id="UP001597252"/>
    </source>
</evidence>
<feature type="transmembrane region" description="Helical" evidence="6">
    <location>
        <begin position="164"/>
        <end position="185"/>
    </location>
</feature>
<dbReference type="Pfam" id="PF01566">
    <property type="entry name" value="Nramp"/>
    <property type="match status" value="1"/>
</dbReference>
<comment type="subcellular location">
    <subcellularLocation>
        <location evidence="1">Membrane</location>
        <topology evidence="1">Multi-pass membrane protein</topology>
    </subcellularLocation>
</comment>
<keyword evidence="2" id="KW-0813">Transport</keyword>
<evidence type="ECO:0000256" key="3">
    <source>
        <dbReference type="ARBA" id="ARBA00022692"/>
    </source>
</evidence>
<feature type="transmembrane region" description="Helical" evidence="6">
    <location>
        <begin position="247"/>
        <end position="269"/>
    </location>
</feature>
<feature type="transmembrane region" description="Helical" evidence="6">
    <location>
        <begin position="289"/>
        <end position="314"/>
    </location>
</feature>
<organism evidence="7 8">
    <name type="scientific">Lacticaseibacillus baoqingensis</name>
    <dbReference type="NCBI Taxonomy" id="2486013"/>
    <lineage>
        <taxon>Bacteria</taxon>
        <taxon>Bacillati</taxon>
        <taxon>Bacillota</taxon>
        <taxon>Bacilli</taxon>
        <taxon>Lactobacillales</taxon>
        <taxon>Lactobacillaceae</taxon>
        <taxon>Lacticaseibacillus</taxon>
    </lineage>
</organism>
<evidence type="ECO:0000256" key="2">
    <source>
        <dbReference type="ARBA" id="ARBA00022448"/>
    </source>
</evidence>
<proteinExistence type="predicted"/>
<comment type="caution">
    <text evidence="7">The sequence shown here is derived from an EMBL/GenBank/DDBJ whole genome shotgun (WGS) entry which is preliminary data.</text>
</comment>
<dbReference type="NCBIfam" id="NF037982">
    <property type="entry name" value="Nramp_1"/>
    <property type="match status" value="1"/>
</dbReference>
<dbReference type="PANTHER" id="PTHR11706">
    <property type="entry name" value="SOLUTE CARRIER PROTEIN FAMILY 11 MEMBER"/>
    <property type="match status" value="1"/>
</dbReference>
<dbReference type="EMBL" id="JBHTON010000019">
    <property type="protein sequence ID" value="MFD1485062.1"/>
    <property type="molecule type" value="Genomic_DNA"/>
</dbReference>
<evidence type="ECO:0000256" key="1">
    <source>
        <dbReference type="ARBA" id="ARBA00004141"/>
    </source>
</evidence>
<keyword evidence="5 6" id="KW-0472">Membrane</keyword>
<dbReference type="PANTHER" id="PTHR11706:SF33">
    <property type="entry name" value="NATURAL RESISTANCE-ASSOCIATED MACROPHAGE PROTEIN 2"/>
    <property type="match status" value="1"/>
</dbReference>
<dbReference type="InterPro" id="IPR001046">
    <property type="entry name" value="NRAMP_fam"/>
</dbReference>
<evidence type="ECO:0000256" key="5">
    <source>
        <dbReference type="ARBA" id="ARBA00023136"/>
    </source>
</evidence>
<feature type="transmembrane region" description="Helical" evidence="6">
    <location>
        <begin position="31"/>
        <end position="54"/>
    </location>
</feature>
<keyword evidence="8" id="KW-1185">Reference proteome</keyword>
<feature type="transmembrane region" description="Helical" evidence="6">
    <location>
        <begin position="361"/>
        <end position="385"/>
    </location>
</feature>
<evidence type="ECO:0000256" key="6">
    <source>
        <dbReference type="SAM" id="Phobius"/>
    </source>
</evidence>
<keyword evidence="4 6" id="KW-1133">Transmembrane helix</keyword>
<feature type="transmembrane region" description="Helical" evidence="6">
    <location>
        <begin position="335"/>
        <end position="355"/>
    </location>
</feature>
<feature type="transmembrane region" description="Helical" evidence="6">
    <location>
        <begin position="101"/>
        <end position="119"/>
    </location>
</feature>
<dbReference type="Proteomes" id="UP001597252">
    <property type="component" value="Unassembled WGS sequence"/>
</dbReference>
<feature type="transmembrane region" description="Helical" evidence="6">
    <location>
        <begin position="60"/>
        <end position="80"/>
    </location>
</feature>
<accession>A0ABW4E5A5</accession>
<dbReference type="Gene3D" id="1.20.1740.10">
    <property type="entry name" value="Amino acid/polyamine transporter I"/>
    <property type="match status" value="1"/>
</dbReference>
<reference evidence="8" key="1">
    <citation type="journal article" date="2019" name="Int. J. Syst. Evol. Microbiol.">
        <title>The Global Catalogue of Microorganisms (GCM) 10K type strain sequencing project: providing services to taxonomists for standard genome sequencing and annotation.</title>
        <authorList>
            <consortium name="The Broad Institute Genomics Platform"/>
            <consortium name="The Broad Institute Genome Sequencing Center for Infectious Disease"/>
            <person name="Wu L."/>
            <person name="Ma J."/>
        </authorList>
    </citation>
    <scope>NUCLEOTIDE SEQUENCE [LARGE SCALE GENOMIC DNA]</scope>
    <source>
        <strain evidence="8">CCM 8903</strain>
    </source>
</reference>
<evidence type="ECO:0000256" key="4">
    <source>
        <dbReference type="ARBA" id="ARBA00022989"/>
    </source>
</evidence>
<name>A0ABW4E5A5_9LACO</name>
<feature type="transmembrane region" description="Helical" evidence="6">
    <location>
        <begin position="131"/>
        <end position="152"/>
    </location>
</feature>
<sequence>MDKTKVMRIANAQETPVKSSRLPLRQLIKKIGPSIILTGIVLGPGSITTAAMLGSSYGYSMLWLLLPIAFMGIAFMMTTYRVTVMTGMPTIAAIRHYYGKWPAILVGVTTFLSCLFFTIGNISGTGAGVSLIFGIDWRLGALIMIAIMLYCYFSKGVYGKVEKISGICVLAMIAAFYATLVATGGPDWGQVGHGLTTFSAPAGSLVAALGFIATSCSITASMYGTYLGGEKKWRKEDYFNGAMITDAVSHVFEVVLISGAIVLVGAIVLNPMHAKIASSSDLAALIKPVMGNAANIVMGVALLGAGFAALLGNTQRGMVFLNAGFGKSTALESRSIRYGSLGILVAAAIVAFLYGGSPVQLIYIANVATSISTPVAGFFICLLIFRKEVNQEQGYRPPRLLQAAMVVSYLFNIVLIIFAF</sequence>
<gene>
    <name evidence="7" type="ORF">ACFQ5J_07450</name>
</gene>
<keyword evidence="3 6" id="KW-0812">Transmembrane</keyword>
<feature type="transmembrane region" description="Helical" evidence="6">
    <location>
        <begin position="400"/>
        <end position="419"/>
    </location>
</feature>